<gene>
    <name evidence="1" type="ORF">Vadar_014810</name>
</gene>
<evidence type="ECO:0000313" key="2">
    <source>
        <dbReference type="Proteomes" id="UP000828048"/>
    </source>
</evidence>
<dbReference type="Proteomes" id="UP000828048">
    <property type="component" value="Chromosome 10"/>
</dbReference>
<sequence length="454" mass="48777">MASSLSLFLILTSLTIFFHLSHSATQILQPQGSTGIHLYIKKNSTSHTHQYYTTLILGDRDPSTLNIIRNEVNVVIDLGGQLAWINCDQYNSTSYCPIQCGSRKCTAAKGIGCVGCNRSPPRPGCTNNTCGSYAFNPLSNELFSAGLGEDLMEVYSTDGKSEIVSNTVPEYPFSCGDSSQLKGLAFGTIGMVGLARSKTSLPAQIAAAIKLPHPDKFALCIPSSTKTGFGDIFIGGGPYYMFPFTKDLSKLLATTPLLINPVSTAPIYSQADASDEYFIDVKFIRVDGVRLGSLNTSLLAIDKQGNGGTKLSTVAPHTILQSSIYQSVVNKFVKAATSKKIKRVASVSPFGACFDSKTIGTSKTGPDVPIIDLVFQKGVYWRIYGANSMVRVNNGTVLCLGFVDGGAKPRTSVVIGGHQLENYLLEFDLGSSMLGFSSSLLVHDTNCSHNRFFQ</sequence>
<accession>A0ACB7XHJ1</accession>
<reference evidence="1 2" key="1">
    <citation type="journal article" date="2021" name="Hortic Res">
        <title>High-quality reference genome and annotation aids understanding of berry development for evergreen blueberry (Vaccinium darrowii).</title>
        <authorList>
            <person name="Yu J."/>
            <person name="Hulse-Kemp A.M."/>
            <person name="Babiker E."/>
            <person name="Staton M."/>
        </authorList>
    </citation>
    <scope>NUCLEOTIDE SEQUENCE [LARGE SCALE GENOMIC DNA]</scope>
    <source>
        <strain evidence="2">cv. NJ 8807/NJ 8810</strain>
        <tissue evidence="1">Young leaf</tissue>
    </source>
</reference>
<evidence type="ECO:0000313" key="1">
    <source>
        <dbReference type="EMBL" id="KAH7840259.1"/>
    </source>
</evidence>
<organism evidence="1 2">
    <name type="scientific">Vaccinium darrowii</name>
    <dbReference type="NCBI Taxonomy" id="229202"/>
    <lineage>
        <taxon>Eukaryota</taxon>
        <taxon>Viridiplantae</taxon>
        <taxon>Streptophyta</taxon>
        <taxon>Embryophyta</taxon>
        <taxon>Tracheophyta</taxon>
        <taxon>Spermatophyta</taxon>
        <taxon>Magnoliopsida</taxon>
        <taxon>eudicotyledons</taxon>
        <taxon>Gunneridae</taxon>
        <taxon>Pentapetalae</taxon>
        <taxon>asterids</taxon>
        <taxon>Ericales</taxon>
        <taxon>Ericaceae</taxon>
        <taxon>Vaccinioideae</taxon>
        <taxon>Vaccinieae</taxon>
        <taxon>Vaccinium</taxon>
    </lineage>
</organism>
<keyword evidence="2" id="KW-1185">Reference proteome</keyword>
<comment type="caution">
    <text evidence="1">The sequence shown here is derived from an EMBL/GenBank/DDBJ whole genome shotgun (WGS) entry which is preliminary data.</text>
</comment>
<proteinExistence type="predicted"/>
<name>A0ACB7XHJ1_9ERIC</name>
<dbReference type="EMBL" id="CM037160">
    <property type="protein sequence ID" value="KAH7840259.1"/>
    <property type="molecule type" value="Genomic_DNA"/>
</dbReference>
<protein>
    <submittedName>
        <fullName evidence="1">Uncharacterized protein</fullName>
    </submittedName>
</protein>